<dbReference type="CDD" id="cd00118">
    <property type="entry name" value="LysM"/>
    <property type="match status" value="1"/>
</dbReference>
<reference evidence="1" key="1">
    <citation type="submission" date="2021-01" db="EMBL/GenBank/DDBJ databases">
        <title>Whole genome shotgun sequence of Rhizocola hellebori NBRC 109834.</title>
        <authorList>
            <person name="Komaki H."/>
            <person name="Tamura T."/>
        </authorList>
    </citation>
    <scope>NUCLEOTIDE SEQUENCE</scope>
    <source>
        <strain evidence="1">NBRC 109834</strain>
    </source>
</reference>
<dbReference type="Proteomes" id="UP000612899">
    <property type="component" value="Unassembled WGS sequence"/>
</dbReference>
<name>A0A8J3QC01_9ACTN</name>
<organism evidence="1 2">
    <name type="scientific">Rhizocola hellebori</name>
    <dbReference type="NCBI Taxonomy" id="1392758"/>
    <lineage>
        <taxon>Bacteria</taxon>
        <taxon>Bacillati</taxon>
        <taxon>Actinomycetota</taxon>
        <taxon>Actinomycetes</taxon>
        <taxon>Micromonosporales</taxon>
        <taxon>Micromonosporaceae</taxon>
        <taxon>Rhizocola</taxon>
    </lineage>
</organism>
<keyword evidence="2" id="KW-1185">Reference proteome</keyword>
<dbReference type="InterPro" id="IPR018392">
    <property type="entry name" value="LysM"/>
</dbReference>
<evidence type="ECO:0008006" key="3">
    <source>
        <dbReference type="Google" id="ProtNLM"/>
    </source>
</evidence>
<evidence type="ECO:0000313" key="1">
    <source>
        <dbReference type="EMBL" id="GIH06863.1"/>
    </source>
</evidence>
<dbReference type="AlphaFoldDB" id="A0A8J3QC01"/>
<dbReference type="EMBL" id="BONY01000031">
    <property type="protein sequence ID" value="GIH06863.1"/>
    <property type="molecule type" value="Genomic_DNA"/>
</dbReference>
<evidence type="ECO:0000313" key="2">
    <source>
        <dbReference type="Proteomes" id="UP000612899"/>
    </source>
</evidence>
<sequence>MMDPLQALIAAGAIPANSFPPNSRYASTPILAHDPGDGRAVIAYLGRRLLPQPHQLAPLGEHSVSSGDRLDTIAARYLGDPELWWRIADANLAAHPDELTDTIGRRLHIAAQAGMPGVQDA</sequence>
<dbReference type="RefSeq" id="WP_239124017.1">
    <property type="nucleotide sequence ID" value="NZ_BONY01000031.1"/>
</dbReference>
<proteinExistence type="predicted"/>
<accession>A0A8J3QC01</accession>
<gene>
    <name evidence="1" type="ORF">Rhe02_49300</name>
</gene>
<protein>
    <recommendedName>
        <fullName evidence="3">LysM domain-containing protein</fullName>
    </recommendedName>
</protein>
<comment type="caution">
    <text evidence="1">The sequence shown here is derived from an EMBL/GenBank/DDBJ whole genome shotgun (WGS) entry which is preliminary data.</text>
</comment>